<dbReference type="KEGG" id="vg:29122555"/>
<evidence type="ECO:0000313" key="1">
    <source>
        <dbReference type="EMBL" id="AMO43062.1"/>
    </source>
</evidence>
<keyword evidence="2" id="KW-1185">Reference proteome</keyword>
<dbReference type="EMBL" id="KU594606">
    <property type="protein sequence ID" value="AMO43062.1"/>
    <property type="molecule type" value="Genomic_DNA"/>
</dbReference>
<reference evidence="1 2" key="1">
    <citation type="submission" date="2016-01" db="EMBL/GenBank/DDBJ databases">
        <title>The genomic content and context of auxiliary metabolic genes in marine cyanophages.</title>
        <authorList>
            <person name="Marston M.F."/>
            <person name="Martiny J.B.H."/>
            <person name="Crummett L.T."/>
        </authorList>
    </citation>
    <scope>NUCLEOTIDE SEQUENCE [LARGE SCALE GENOMIC DNA]</scope>
    <source>
        <strain evidence="1">RW_108_0702</strain>
    </source>
</reference>
<dbReference type="Proteomes" id="UP000203157">
    <property type="component" value="Segment"/>
</dbReference>
<protein>
    <submittedName>
        <fullName evidence="1">Uncharacterized protein</fullName>
    </submittedName>
</protein>
<dbReference type="GeneID" id="29122555"/>
<dbReference type="OrthoDB" id="9189at10239"/>
<dbReference type="RefSeq" id="YP_009301555.1">
    <property type="nucleotide sequence ID" value="NC_031235.1"/>
</dbReference>
<accession>A0A127KLU6</accession>
<organism evidence="1 2">
    <name type="scientific">Cyanophage S-RIM32</name>
    <dbReference type="NCBI Taxonomy" id="1278479"/>
    <lineage>
        <taxon>Viruses</taxon>
        <taxon>Duplodnaviria</taxon>
        <taxon>Heunggongvirae</taxon>
        <taxon>Uroviricota</taxon>
        <taxon>Caudoviricetes</taxon>
        <taxon>Pantevenvirales</taxon>
        <taxon>Kyanoviridae</taxon>
        <taxon>Bristolvirus</taxon>
        <taxon>Bristolvirus rhodeisland</taxon>
    </lineage>
</organism>
<gene>
    <name evidence="1" type="ORF">R1080702_053</name>
</gene>
<proteinExistence type="predicted"/>
<sequence>MLDVSSNYENIEAFTPVTAEFNNMLSSLGDVGVKVFLADDKYFPIGHRGVYHTVSNNFFLNKKYMDNPGVLMSVMRHEGWHAAQDCMAGTIKNSLIAIIMPEEDVPMLWREMVERTYPASAVPWEAEATWAGKTAGMTQKALQACAKGNMWEVYEPTPLTRQWLEEEGYIK</sequence>
<evidence type="ECO:0000313" key="2">
    <source>
        <dbReference type="Proteomes" id="UP000203157"/>
    </source>
</evidence>
<name>A0A127KLU6_9CAUD</name>